<dbReference type="GO" id="GO:0000287">
    <property type="term" value="F:magnesium ion binding"/>
    <property type="evidence" value="ECO:0007669"/>
    <property type="project" value="UniProtKB-UniRule"/>
</dbReference>
<comment type="cofactor">
    <cofactor evidence="9">
        <name>Mg(2+)</name>
        <dbReference type="ChEBI" id="CHEBI:18420"/>
    </cofactor>
    <text evidence="9">Binds 2 magnesium ions per monomer.</text>
</comment>
<reference evidence="13 15" key="2">
    <citation type="submission" date="2016-10" db="EMBL/GenBank/DDBJ databases">
        <authorList>
            <person name="de Groot N.N."/>
        </authorList>
    </citation>
    <scope>NUCLEOTIDE SEQUENCE [LARGE SCALE GENOMIC DNA]</scope>
    <source>
        <strain evidence="13 15">DSM 2895</strain>
    </source>
</reference>
<keyword evidence="3 9" id="KW-0328">Glycosyltransferase</keyword>
<dbReference type="UniPathway" id="UPA00035">
    <property type="reaction ID" value="UER00041"/>
</dbReference>
<reference evidence="12 14" key="1">
    <citation type="submission" date="2015-07" db="EMBL/GenBank/DDBJ databases">
        <title>Fjat-14205 dsm 2895.</title>
        <authorList>
            <person name="Liu B."/>
            <person name="Wang J."/>
            <person name="Zhu Y."/>
            <person name="Liu G."/>
            <person name="Chen Q."/>
            <person name="Chen Z."/>
            <person name="Lan J."/>
            <person name="Che J."/>
            <person name="Ge C."/>
            <person name="Shi H."/>
            <person name="Pan Z."/>
            <person name="Liu X."/>
        </authorList>
    </citation>
    <scope>NUCLEOTIDE SEQUENCE [LARGE SCALE GENOMIC DNA]</scope>
    <source>
        <strain evidence="12 14">DSM 2895</strain>
    </source>
</reference>
<dbReference type="EMBL" id="FNED01000001">
    <property type="protein sequence ID" value="SDI00632.1"/>
    <property type="molecule type" value="Genomic_DNA"/>
</dbReference>
<dbReference type="Proteomes" id="UP000182836">
    <property type="component" value="Unassembled WGS sequence"/>
</dbReference>
<protein>
    <recommendedName>
        <fullName evidence="9">Anthranilate phosphoribosyltransferase</fullName>
        <ecNumber evidence="9">2.4.2.18</ecNumber>
    </recommendedName>
</protein>
<evidence type="ECO:0000313" key="13">
    <source>
        <dbReference type="EMBL" id="SDI00632.1"/>
    </source>
</evidence>
<keyword evidence="9" id="KW-0479">Metal-binding</keyword>
<evidence type="ECO:0000256" key="7">
    <source>
        <dbReference type="ARBA" id="ARBA00052328"/>
    </source>
</evidence>
<dbReference type="GO" id="GO:0000162">
    <property type="term" value="P:L-tryptophan biosynthetic process"/>
    <property type="evidence" value="ECO:0007669"/>
    <property type="project" value="UniProtKB-UniRule"/>
</dbReference>
<evidence type="ECO:0000313" key="12">
    <source>
        <dbReference type="EMBL" id="KON97989.1"/>
    </source>
</evidence>
<comment type="pathway">
    <text evidence="1 9">Amino-acid biosynthesis; L-tryptophan biosynthesis; L-tryptophan from chorismate: step 2/5.</text>
</comment>
<feature type="domain" description="Glycosyl transferase family 3 N-terminal" evidence="11">
    <location>
        <begin position="3"/>
        <end position="65"/>
    </location>
</feature>
<feature type="binding site" evidence="9">
    <location>
        <position position="80"/>
    </location>
    <ligand>
        <name>anthranilate</name>
        <dbReference type="ChEBI" id="CHEBI:16567"/>
        <label>1</label>
    </ligand>
</feature>
<dbReference type="EC" id="2.4.2.18" evidence="9"/>
<feature type="binding site" evidence="9">
    <location>
        <position position="111"/>
    </location>
    <ligand>
        <name>anthranilate</name>
        <dbReference type="ChEBI" id="CHEBI:16567"/>
        <label>1</label>
    </ligand>
</feature>
<dbReference type="GeneID" id="42308135"/>
<feature type="binding site" evidence="9">
    <location>
        <position position="226"/>
    </location>
    <ligand>
        <name>Mg(2+)</name>
        <dbReference type="ChEBI" id="CHEBI:18420"/>
        <label>2</label>
    </ligand>
</feature>
<keyword evidence="2 9" id="KW-0028">Amino-acid biosynthesis</keyword>
<dbReference type="SUPFAM" id="SSF47648">
    <property type="entry name" value="Nucleoside phosphorylase/phosphoribosyltransferase N-terminal domain"/>
    <property type="match status" value="1"/>
</dbReference>
<dbReference type="Gene3D" id="3.40.1030.10">
    <property type="entry name" value="Nucleoside phosphorylase/phosphoribosyltransferase catalytic domain"/>
    <property type="match status" value="1"/>
</dbReference>
<dbReference type="PANTHER" id="PTHR43285:SF2">
    <property type="entry name" value="ANTHRANILATE PHOSPHORIBOSYLTRANSFERASE"/>
    <property type="match status" value="1"/>
</dbReference>
<dbReference type="AlphaFoldDB" id="A0A0D1XHY3"/>
<evidence type="ECO:0000256" key="3">
    <source>
        <dbReference type="ARBA" id="ARBA00022676"/>
    </source>
</evidence>
<evidence type="ECO:0000256" key="6">
    <source>
        <dbReference type="ARBA" id="ARBA00023141"/>
    </source>
</evidence>
<evidence type="ECO:0000313" key="14">
    <source>
        <dbReference type="Proteomes" id="UP000037269"/>
    </source>
</evidence>
<evidence type="ECO:0000256" key="1">
    <source>
        <dbReference type="ARBA" id="ARBA00004907"/>
    </source>
</evidence>
<dbReference type="Gene3D" id="1.20.970.10">
    <property type="entry name" value="Transferase, Pyrimidine Nucleoside Phosphorylase, Chain C"/>
    <property type="match status" value="1"/>
</dbReference>
<comment type="caution">
    <text evidence="9">Lacks conserved residue(s) required for the propagation of feature annotation.</text>
</comment>
<dbReference type="InterPro" id="IPR000312">
    <property type="entry name" value="Glycosyl_Trfase_fam3"/>
</dbReference>
<feature type="binding site" evidence="9">
    <location>
        <position position="80"/>
    </location>
    <ligand>
        <name>5-phospho-alpha-D-ribose 1-diphosphate</name>
        <dbReference type="ChEBI" id="CHEBI:58017"/>
    </ligand>
</feature>
<keyword evidence="5 9" id="KW-0822">Tryptophan biosynthesis</keyword>
<dbReference type="SUPFAM" id="SSF52418">
    <property type="entry name" value="Nucleoside phosphorylase/phosphoribosyltransferase catalytic domain"/>
    <property type="match status" value="1"/>
</dbReference>
<feature type="binding site" evidence="9">
    <location>
        <begin position="83"/>
        <end position="84"/>
    </location>
    <ligand>
        <name>5-phospho-alpha-D-ribose 1-diphosphate</name>
        <dbReference type="ChEBI" id="CHEBI:58017"/>
    </ligand>
</feature>
<evidence type="ECO:0000256" key="2">
    <source>
        <dbReference type="ARBA" id="ARBA00022605"/>
    </source>
</evidence>
<organism evidence="12 14">
    <name type="scientific">Aneurinibacillus migulanus</name>
    <name type="common">Bacillus migulanus</name>
    <dbReference type="NCBI Taxonomy" id="47500"/>
    <lineage>
        <taxon>Bacteria</taxon>
        <taxon>Bacillati</taxon>
        <taxon>Bacillota</taxon>
        <taxon>Bacilli</taxon>
        <taxon>Bacillales</taxon>
        <taxon>Paenibacillaceae</taxon>
        <taxon>Aneurinibacillus group</taxon>
        <taxon>Aneurinibacillus</taxon>
    </lineage>
</organism>
<comment type="similarity">
    <text evidence="8">In the C-terminal section; belongs to the anthranilate phosphoribosyltransferase family.</text>
</comment>
<evidence type="ECO:0000256" key="9">
    <source>
        <dbReference type="HAMAP-Rule" id="MF_00211"/>
    </source>
</evidence>
<dbReference type="FunFam" id="3.40.1030.10:FF:000002">
    <property type="entry name" value="Anthranilate phosphoribosyltransferase"/>
    <property type="match status" value="1"/>
</dbReference>
<keyword evidence="9" id="KW-0460">Magnesium</keyword>
<feature type="binding site" evidence="9">
    <location>
        <position position="92"/>
    </location>
    <ligand>
        <name>Mg(2+)</name>
        <dbReference type="ChEBI" id="CHEBI:18420"/>
        <label>1</label>
    </ligand>
</feature>
<gene>
    <name evidence="9" type="primary">trpD</name>
    <name evidence="12" type="ORF">AF333_23710</name>
    <name evidence="13" type="ORF">SAMN04487909_101214</name>
</gene>
<feature type="binding site" evidence="9">
    <location>
        <position position="226"/>
    </location>
    <ligand>
        <name>Mg(2+)</name>
        <dbReference type="ChEBI" id="CHEBI:18420"/>
        <label>1</label>
    </ligand>
</feature>
<dbReference type="OrthoDB" id="9806430at2"/>
<evidence type="ECO:0000313" key="15">
    <source>
        <dbReference type="Proteomes" id="UP000182836"/>
    </source>
</evidence>
<evidence type="ECO:0000256" key="8">
    <source>
        <dbReference type="ARBA" id="ARBA00061188"/>
    </source>
</evidence>
<dbReference type="GO" id="GO:0004048">
    <property type="term" value="F:anthranilate phosphoribosyltransferase activity"/>
    <property type="evidence" value="ECO:0007669"/>
    <property type="project" value="UniProtKB-UniRule"/>
</dbReference>
<feature type="domain" description="Glycosyl transferase family 3" evidence="10">
    <location>
        <begin position="74"/>
        <end position="322"/>
    </location>
</feature>
<comment type="subunit">
    <text evidence="9">Homodimer.</text>
</comment>
<comment type="catalytic activity">
    <reaction evidence="7 9">
        <text>N-(5-phospho-beta-D-ribosyl)anthranilate + diphosphate = 5-phospho-alpha-D-ribose 1-diphosphate + anthranilate</text>
        <dbReference type="Rhea" id="RHEA:11768"/>
        <dbReference type="ChEBI" id="CHEBI:16567"/>
        <dbReference type="ChEBI" id="CHEBI:18277"/>
        <dbReference type="ChEBI" id="CHEBI:33019"/>
        <dbReference type="ChEBI" id="CHEBI:58017"/>
        <dbReference type="EC" id="2.4.2.18"/>
    </reaction>
</comment>
<dbReference type="GO" id="GO:0005829">
    <property type="term" value="C:cytosol"/>
    <property type="evidence" value="ECO:0007669"/>
    <property type="project" value="TreeGrafter"/>
</dbReference>
<comment type="similarity">
    <text evidence="9">Belongs to the anthranilate phosphoribosyltransferase family.</text>
</comment>
<feature type="binding site" evidence="9">
    <location>
        <position position="225"/>
    </location>
    <ligand>
        <name>Mg(2+)</name>
        <dbReference type="ChEBI" id="CHEBI:18420"/>
        <label>2</label>
    </ligand>
</feature>
<proteinExistence type="inferred from homology"/>
<dbReference type="NCBIfam" id="TIGR01245">
    <property type="entry name" value="trpD"/>
    <property type="match status" value="1"/>
</dbReference>
<evidence type="ECO:0000259" key="11">
    <source>
        <dbReference type="Pfam" id="PF02885"/>
    </source>
</evidence>
<feature type="binding site" evidence="9">
    <location>
        <position position="120"/>
    </location>
    <ligand>
        <name>5-phospho-alpha-D-ribose 1-diphosphate</name>
        <dbReference type="ChEBI" id="CHEBI:58017"/>
    </ligand>
</feature>
<evidence type="ECO:0000256" key="5">
    <source>
        <dbReference type="ARBA" id="ARBA00022822"/>
    </source>
</evidence>
<dbReference type="PATRIC" id="fig|47500.8.peg.3282"/>
<dbReference type="EMBL" id="LGUG01000004">
    <property type="protein sequence ID" value="KON97989.1"/>
    <property type="molecule type" value="Genomic_DNA"/>
</dbReference>
<name>A0A0D1XHY3_ANEMI</name>
<dbReference type="HAMAP" id="MF_00211">
    <property type="entry name" value="TrpD"/>
    <property type="match status" value="1"/>
</dbReference>
<keyword evidence="6 9" id="KW-0057">Aromatic amino acid biosynthesis</keyword>
<feature type="binding site" evidence="9">
    <location>
        <position position="166"/>
    </location>
    <ligand>
        <name>anthranilate</name>
        <dbReference type="ChEBI" id="CHEBI:16567"/>
        <label>2</label>
    </ligand>
</feature>
<accession>A0A0D1XHY3</accession>
<evidence type="ECO:0000256" key="4">
    <source>
        <dbReference type="ARBA" id="ARBA00022679"/>
    </source>
</evidence>
<dbReference type="Proteomes" id="UP000037269">
    <property type="component" value="Unassembled WGS sequence"/>
</dbReference>
<sequence length="341" mass="36254">MFKQLLGQVAHGESLTRDEAREAMRLIMEGEAQPIQIAGFLTALRMKGETVDEIVGFVETMREKAIRLDICGEGLLDTCGTGGDGGGTFNISTAAALVAAAGGVRVAKHGNRAVSSKSGSADVLEALGVTITSTPEAATRCLTETNLCFMFAPQYHQAMKHAVEPRHQLGFRTVFNLLGPLTNPARADRQLLGIYDKNLGLKVAEVLNEMGVKRALVVAGADGLDEISISEPTYIVEVNHGMISSYTVHPEMFGLDSYPLAEVAGGDARVNAEIIQRVLDGEKGAYRDIVVLNAAAAFYLGNKASSIAEGVRLVQELLDMGEGKQKLEQLVEVTGGVSHAS</sequence>
<evidence type="ECO:0000259" key="10">
    <source>
        <dbReference type="Pfam" id="PF00591"/>
    </source>
</evidence>
<dbReference type="InterPro" id="IPR036320">
    <property type="entry name" value="Glycosyl_Trfase_fam3_N_dom_sf"/>
</dbReference>
<keyword evidence="4 9" id="KW-0808">Transferase</keyword>
<keyword evidence="14" id="KW-1185">Reference proteome</keyword>
<dbReference type="InterPro" id="IPR035902">
    <property type="entry name" value="Nuc_phospho_transferase"/>
</dbReference>
<dbReference type="STRING" id="47500.AF333_23710"/>
<dbReference type="Pfam" id="PF00591">
    <property type="entry name" value="Glycos_transf_3"/>
    <property type="match status" value="1"/>
</dbReference>
<feature type="binding site" evidence="9">
    <location>
        <begin position="108"/>
        <end position="116"/>
    </location>
    <ligand>
        <name>5-phospho-alpha-D-ribose 1-diphosphate</name>
        <dbReference type="ChEBI" id="CHEBI:58017"/>
    </ligand>
</feature>
<dbReference type="Pfam" id="PF02885">
    <property type="entry name" value="Glycos_trans_3N"/>
    <property type="match status" value="1"/>
</dbReference>
<dbReference type="RefSeq" id="WP_043067920.1">
    <property type="nucleotide sequence ID" value="NZ_BJOA01000024.1"/>
</dbReference>
<comment type="function">
    <text evidence="9">Catalyzes the transfer of the phosphoribosyl group of 5-phosphorylribose-1-pyrophosphate (PRPP) to anthranilate to yield N-(5'-phosphoribosyl)-anthranilate (PRA).</text>
</comment>
<dbReference type="InterPro" id="IPR005940">
    <property type="entry name" value="Anthranilate_Pribosyl_Tfrase"/>
</dbReference>
<feature type="binding site" evidence="9">
    <location>
        <position position="88"/>
    </location>
    <ligand>
        <name>5-phospho-alpha-D-ribose 1-diphosphate</name>
        <dbReference type="ChEBI" id="CHEBI:58017"/>
    </ligand>
</feature>
<dbReference type="PANTHER" id="PTHR43285">
    <property type="entry name" value="ANTHRANILATE PHOSPHORIBOSYLTRANSFERASE"/>
    <property type="match status" value="1"/>
</dbReference>
<dbReference type="InterPro" id="IPR017459">
    <property type="entry name" value="Glycosyl_Trfase_fam3_N_dom"/>
</dbReference>
<feature type="binding site" evidence="9">
    <location>
        <begin position="90"/>
        <end position="93"/>
    </location>
    <ligand>
        <name>5-phospho-alpha-D-ribose 1-diphosphate</name>
        <dbReference type="ChEBI" id="CHEBI:58017"/>
    </ligand>
</feature>